<dbReference type="GO" id="GO:0036228">
    <property type="term" value="P:protein localization to nuclear inner membrane"/>
    <property type="evidence" value="ECO:0007669"/>
    <property type="project" value="TreeGrafter"/>
</dbReference>
<keyword evidence="9" id="KW-1185">Reference proteome</keyword>
<proteinExistence type="inferred from homology"/>
<feature type="domain" description="Nucleoporin Nup133/Nup155-like C-terminal" evidence="6">
    <location>
        <begin position="626"/>
        <end position="867"/>
    </location>
</feature>
<dbReference type="Pfam" id="PF03177">
    <property type="entry name" value="Nucleoporin_C"/>
    <property type="match status" value="2"/>
</dbReference>
<dbReference type="STRING" id="448386.A0A2V3ITS1"/>
<feature type="domain" description="Nucleoporin Nup133/Nup155-like C-terminal" evidence="6">
    <location>
        <begin position="909"/>
        <end position="1333"/>
    </location>
</feature>
<evidence type="ECO:0000313" key="8">
    <source>
        <dbReference type="EMBL" id="PXF45526.1"/>
    </source>
</evidence>
<dbReference type="Proteomes" id="UP000247409">
    <property type="component" value="Unassembled WGS sequence"/>
</dbReference>
<comment type="similarity">
    <text evidence="2">Belongs to the non-repetitive/WGA-negative nucleoporin family.</text>
</comment>
<dbReference type="GO" id="GO:0044611">
    <property type="term" value="C:nuclear pore inner ring"/>
    <property type="evidence" value="ECO:0007669"/>
    <property type="project" value="TreeGrafter"/>
</dbReference>
<organism evidence="8 9">
    <name type="scientific">Gracilariopsis chorda</name>
    <dbReference type="NCBI Taxonomy" id="448386"/>
    <lineage>
        <taxon>Eukaryota</taxon>
        <taxon>Rhodophyta</taxon>
        <taxon>Florideophyceae</taxon>
        <taxon>Rhodymeniophycidae</taxon>
        <taxon>Gracilariales</taxon>
        <taxon>Gracilariaceae</taxon>
        <taxon>Gracilariopsis</taxon>
    </lineage>
</organism>
<accession>A0A2V3ITS1</accession>
<dbReference type="Pfam" id="PF08801">
    <property type="entry name" value="Nucleoporin_N"/>
    <property type="match status" value="1"/>
</dbReference>
<feature type="compositionally biased region" description="Polar residues" evidence="5">
    <location>
        <begin position="441"/>
        <end position="458"/>
    </location>
</feature>
<dbReference type="GO" id="GO:0006606">
    <property type="term" value="P:protein import into nucleus"/>
    <property type="evidence" value="ECO:0007669"/>
    <property type="project" value="TreeGrafter"/>
</dbReference>
<protein>
    <recommendedName>
        <fullName evidence="10">Nucleoporin</fullName>
    </recommendedName>
</protein>
<reference evidence="8 9" key="1">
    <citation type="journal article" date="2018" name="Mol. Biol. Evol.">
        <title>Analysis of the draft genome of the red seaweed Gracilariopsis chorda provides insights into genome size evolution in Rhodophyta.</title>
        <authorList>
            <person name="Lee J."/>
            <person name="Yang E.C."/>
            <person name="Graf L."/>
            <person name="Yang J.H."/>
            <person name="Qiu H."/>
            <person name="Zel Zion U."/>
            <person name="Chan C.X."/>
            <person name="Stephens T.G."/>
            <person name="Weber A.P.M."/>
            <person name="Boo G.H."/>
            <person name="Boo S.M."/>
            <person name="Kim K.M."/>
            <person name="Shin Y."/>
            <person name="Jung M."/>
            <person name="Lee S.J."/>
            <person name="Yim H.S."/>
            <person name="Lee J.H."/>
            <person name="Bhattacharya D."/>
            <person name="Yoon H.S."/>
        </authorList>
    </citation>
    <scope>NUCLEOTIDE SEQUENCE [LARGE SCALE GENOMIC DNA]</scope>
    <source>
        <strain evidence="8 9">SKKU-2015</strain>
        <tissue evidence="8">Whole body</tissue>
    </source>
</reference>
<dbReference type="InterPro" id="IPR042537">
    <property type="entry name" value="Nucleoporin_Nup155_C_2"/>
</dbReference>
<dbReference type="Gene3D" id="1.25.40.440">
    <property type="entry name" value="Nucleoporin, helical domain, central subdomain"/>
    <property type="match status" value="1"/>
</dbReference>
<keyword evidence="3" id="KW-0813">Transport</keyword>
<dbReference type="OrthoDB" id="338970at2759"/>
<dbReference type="EMBL" id="NBIV01000059">
    <property type="protein sequence ID" value="PXF45526.1"/>
    <property type="molecule type" value="Genomic_DNA"/>
</dbReference>
<dbReference type="PANTHER" id="PTHR10350:SF6">
    <property type="entry name" value="NUCLEAR PORE COMPLEX PROTEIN NUP155"/>
    <property type="match status" value="1"/>
</dbReference>
<dbReference type="InterPro" id="IPR014908">
    <property type="entry name" value="Nucleoporin_Nup133/Nup155_N"/>
</dbReference>
<dbReference type="PANTHER" id="PTHR10350">
    <property type="entry name" value="NUCLEAR PORE COMPLEX PROTEIN NUP155"/>
    <property type="match status" value="1"/>
</dbReference>
<dbReference type="Gene3D" id="1.20.58.1780">
    <property type="match status" value="1"/>
</dbReference>
<evidence type="ECO:0008006" key="10">
    <source>
        <dbReference type="Google" id="ProtNLM"/>
    </source>
</evidence>
<comment type="caution">
    <text evidence="8">The sequence shown here is derived from an EMBL/GenBank/DDBJ whole genome shotgun (WGS) entry which is preliminary data.</text>
</comment>
<evidence type="ECO:0000313" key="9">
    <source>
        <dbReference type="Proteomes" id="UP000247409"/>
    </source>
</evidence>
<feature type="region of interest" description="Disordered" evidence="5">
    <location>
        <begin position="441"/>
        <end position="465"/>
    </location>
</feature>
<dbReference type="InterPro" id="IPR042538">
    <property type="entry name" value="Nucleoporin_Nup155_C_3"/>
</dbReference>
<sequence length="1367" mass="152303">MESLSEASATIDEALTVYRTSTSGWENADDYFRTSSTHLPALHKVADPGVQLKAVRPLPSIFTDQYNNIQYRSYMGLFPQVNRAWLTIDSKLFLWAYASAHSQGVTNDFFVFEELSQIIVSVALVPPRPSVFVESVQYLVVVATTVEVTLLGVTFSASGELSLLPTHISIPTDNIMMLKIVATPEGRIFMAGADGALHEFVYDSRSNSNFLDLISGRPTKRARKVVHGTSPLVNMFLPSAFKAFFARSDGIVDLAIEDDALYTLSQNGILSVYDISSGANCVTRVDVKQEAKSVIFSVPSNDREFVSIHAVPSATSNSVQLIVVTSFGERIYYSVYGASSRLDRSMTHPRTKPKTLRYLSFRPSPDKNIKTSRPCIHIAWCENGASVLADLRENEPDRLITVFPDASLTAVGLPNSEVRQAAMKTAEVVFEISLGASDESTPYVSTENAGTPGTNQNGYDRFGNRQRPPKRTFAIAGICPELRSEETNCGEAPSSFWVLTSSSMHLYERIQPINRLRELLSSGGGSHSDIDAFFARYGPAEACSVCLEISLAHPKLSSTAAKVFYTYGNDGQIEKPHRGTAEGRATPSKPRRRTTYKSLGLISDSGDAGFDIGRPSIFSTPLPRFSGAHDGLTWYLAKVLHPLWTNPITTDSDPNAYQHLSAPRELISGVREKLLSVLAFLEKYPPDVMLPEVEKDVSDGAKALELEQEETRAMPKSYPSLFPRRIVQDKVQNLVHKGLYQLRKTGEARRAEAQSIISVQKLISRSIEALALLMILSDHQIHRLSVSMPADSRKLLATMRFCDLVVSSNGRILSSALIEAIFSSYRDGAAAVSTVGRMLQERCPSYFGDADVDLHRGLALLKQAVQSVTNVQYDISCSEQSGRNYDPRLGMTTSESGPSLTWTAALKTAEEAAKIFKMVPDRIFDIPSLCEDFKAVRGVLPFIDVALTIGKSAEAKGNEERARQAYDCVLDVLKLFMSHNVSQREPHQTYGNDVLREAVMRTVLAAKSEVFLHKLYDFLLLSETGKEEIVKLLSPNLERFLEHKQAWDVLWKYCARHERYLEAAGVLLNLCESDTTMGLVDRLNQLSCALHSAKTALSKGDSRANLLLAEITDFMDVAKVQLRVKEELKRHHPPSAKVTAALNELNNGIMDLSALFNKYARPYNLFESCLETFRCGSHRDDAYVRGLWAEIIQREFDVSSTPTAVADRVHKLGREFYHCDFVFPTSFIMEVMEHMAFENRDLAPWSNTQDWVVSTMKSIGIPFCDIIEGYRKMLESSQLTGLSSWSWSDNHAQLYLLRTTERAVSLWNQERKRSKGSQSITTVSESDKVQRTITLCKSKLRALSEPNAPQVMERFEILERQLSDMNT</sequence>
<dbReference type="GO" id="GO:0017056">
    <property type="term" value="F:structural constituent of nuclear pore"/>
    <property type="evidence" value="ECO:0007669"/>
    <property type="project" value="InterPro"/>
</dbReference>
<gene>
    <name evidence="8" type="ORF">BWQ96_04728</name>
</gene>
<evidence type="ECO:0000259" key="6">
    <source>
        <dbReference type="Pfam" id="PF03177"/>
    </source>
</evidence>
<name>A0A2V3ITS1_9FLOR</name>
<dbReference type="GO" id="GO:0006405">
    <property type="term" value="P:RNA export from nucleus"/>
    <property type="evidence" value="ECO:0007669"/>
    <property type="project" value="TreeGrafter"/>
</dbReference>
<evidence type="ECO:0000256" key="5">
    <source>
        <dbReference type="SAM" id="MobiDB-lite"/>
    </source>
</evidence>
<dbReference type="GO" id="GO:0000972">
    <property type="term" value="P:transcription-dependent tethering of RNA polymerase II gene DNA at nuclear periphery"/>
    <property type="evidence" value="ECO:0007669"/>
    <property type="project" value="TreeGrafter"/>
</dbReference>
<dbReference type="InterPro" id="IPR007187">
    <property type="entry name" value="Nucleoporin_Nup133/Nup155_C"/>
</dbReference>
<evidence type="ECO:0000256" key="1">
    <source>
        <dbReference type="ARBA" id="ARBA00004123"/>
    </source>
</evidence>
<evidence type="ECO:0000256" key="3">
    <source>
        <dbReference type="ARBA" id="ARBA00022448"/>
    </source>
</evidence>
<evidence type="ECO:0000259" key="7">
    <source>
        <dbReference type="Pfam" id="PF08801"/>
    </source>
</evidence>
<comment type="subcellular location">
    <subcellularLocation>
        <location evidence="1">Nucleus</location>
    </subcellularLocation>
</comment>
<evidence type="ECO:0000256" key="2">
    <source>
        <dbReference type="ARBA" id="ARBA00007373"/>
    </source>
</evidence>
<feature type="domain" description="Nucleoporin Nup133/Nup155-like N-terminal" evidence="7">
    <location>
        <begin position="53"/>
        <end position="365"/>
    </location>
</feature>
<evidence type="ECO:0000256" key="4">
    <source>
        <dbReference type="ARBA" id="ARBA00023242"/>
    </source>
</evidence>
<dbReference type="Gene3D" id="1.20.120.1880">
    <property type="entry name" value="Nucleoporin, helical C-terminal domain"/>
    <property type="match status" value="1"/>
</dbReference>
<dbReference type="InterPro" id="IPR004870">
    <property type="entry name" value="Nucleoporin_Nup155"/>
</dbReference>
<keyword evidence="4" id="KW-0539">Nucleus</keyword>